<organism evidence="4 5">
    <name type="scientific">Rhodohalobacter barkolensis</name>
    <dbReference type="NCBI Taxonomy" id="2053187"/>
    <lineage>
        <taxon>Bacteria</taxon>
        <taxon>Pseudomonadati</taxon>
        <taxon>Balneolota</taxon>
        <taxon>Balneolia</taxon>
        <taxon>Balneolales</taxon>
        <taxon>Balneolaceae</taxon>
        <taxon>Rhodohalobacter</taxon>
    </lineage>
</organism>
<dbReference type="InterPro" id="IPR005182">
    <property type="entry name" value="YdbS-like_PH"/>
</dbReference>
<gene>
    <name evidence="4" type="ORF">CWD77_03930</name>
</gene>
<sequence length="171" mass="19818">MSDKSITLTPSHKSLFWWYLLGFILIPLFGVGIYLIYRFYSSHNSIVYTITDHAITAKDSRIEQKMDLVNIHDVDVTQKWIDKKFGIGIVTIHSNSRTVDLIGLENPQKLADMILSAAKAERKRISELKTRTAREEPSAPGRDDRMDYLTGLWQQGLISEEDYEKERKHFE</sequence>
<dbReference type="EMBL" id="PISP01000001">
    <property type="protein sequence ID" value="PKD44620.1"/>
    <property type="molecule type" value="Genomic_DNA"/>
</dbReference>
<dbReference type="RefSeq" id="WP_101071911.1">
    <property type="nucleotide sequence ID" value="NZ_PISP01000001.1"/>
</dbReference>
<reference evidence="4 5" key="1">
    <citation type="submission" date="2017-11" db="EMBL/GenBank/DDBJ databases">
        <title>Rhodohalobacter 15182 sp. nov., isolated from a salt lake.</title>
        <authorList>
            <person name="Han S."/>
        </authorList>
    </citation>
    <scope>NUCLEOTIDE SEQUENCE [LARGE SCALE GENOMIC DNA]</scope>
    <source>
        <strain evidence="4 5">15182</strain>
    </source>
</reference>
<dbReference type="AlphaFoldDB" id="A0A2N0VKC0"/>
<evidence type="ECO:0000259" key="3">
    <source>
        <dbReference type="Pfam" id="PF03703"/>
    </source>
</evidence>
<evidence type="ECO:0000313" key="4">
    <source>
        <dbReference type="EMBL" id="PKD44620.1"/>
    </source>
</evidence>
<keyword evidence="2" id="KW-1133">Transmembrane helix</keyword>
<proteinExistence type="predicted"/>
<keyword evidence="2" id="KW-0472">Membrane</keyword>
<keyword evidence="2" id="KW-0812">Transmembrane</keyword>
<protein>
    <recommendedName>
        <fullName evidence="3">YdbS-like PH domain-containing protein</fullName>
    </recommendedName>
</protein>
<evidence type="ECO:0000256" key="1">
    <source>
        <dbReference type="SAM" id="MobiDB-lite"/>
    </source>
</evidence>
<dbReference type="Pfam" id="PF03703">
    <property type="entry name" value="bPH_2"/>
    <property type="match status" value="1"/>
</dbReference>
<dbReference type="Proteomes" id="UP000233398">
    <property type="component" value="Unassembled WGS sequence"/>
</dbReference>
<keyword evidence="5" id="KW-1185">Reference proteome</keyword>
<feature type="region of interest" description="Disordered" evidence="1">
    <location>
        <begin position="126"/>
        <end position="146"/>
    </location>
</feature>
<comment type="caution">
    <text evidence="4">The sequence shown here is derived from an EMBL/GenBank/DDBJ whole genome shotgun (WGS) entry which is preliminary data.</text>
</comment>
<feature type="domain" description="YdbS-like PH" evidence="3">
    <location>
        <begin position="47"/>
        <end position="112"/>
    </location>
</feature>
<accession>A0A2N0VKC0</accession>
<evidence type="ECO:0000256" key="2">
    <source>
        <dbReference type="SAM" id="Phobius"/>
    </source>
</evidence>
<evidence type="ECO:0000313" key="5">
    <source>
        <dbReference type="Proteomes" id="UP000233398"/>
    </source>
</evidence>
<dbReference type="OrthoDB" id="1524298at2"/>
<feature type="transmembrane region" description="Helical" evidence="2">
    <location>
        <begin position="16"/>
        <end position="37"/>
    </location>
</feature>
<name>A0A2N0VKC0_9BACT</name>